<feature type="region of interest" description="Disordered" evidence="2">
    <location>
        <begin position="45"/>
        <end position="78"/>
    </location>
</feature>
<dbReference type="SMART" id="SM00906">
    <property type="entry name" value="Fungal_trans"/>
    <property type="match status" value="1"/>
</dbReference>
<dbReference type="InterPro" id="IPR050987">
    <property type="entry name" value="AtrR-like"/>
</dbReference>
<dbReference type="GO" id="GO:0008270">
    <property type="term" value="F:zinc ion binding"/>
    <property type="evidence" value="ECO:0007669"/>
    <property type="project" value="InterPro"/>
</dbReference>
<dbReference type="GO" id="GO:0003677">
    <property type="term" value="F:DNA binding"/>
    <property type="evidence" value="ECO:0007669"/>
    <property type="project" value="InterPro"/>
</dbReference>
<sequence length="834" mass="94775">MKHLTGSILRYVDNLEKKCKKMESLLAALTQCTIEDLERNGFQYAGHKRTNSPTIQTDTSSDEEDEIDLENSESEEISDRYDSIKYTGQSSAGLNLFDNELFKSQSTVPWPGREDIVLKLMSDDELMIIQTEKSKSGKPGILLDVGLSMKAPVFDRKSDLTTTTSLKTLKKPARHQLDQIIGVYFSHLHPIIPIINKNKFLSQYHHSPCAQNHILVQAVLAMTFRFASQYLPNQKDAVETSIGYFRKVVKRLRDSTRSKLSHVQAALLIVLYLDMEGGDVESLQWHTLGQAIRMAQDLGLHRSCAGWNLPRSEIETRHRVFYACYVMDRWHGARSGKPLTILDRDFDTEMPSPYEITDDDCNSESGQGLPIYRVFSLFIQLSEILGRVLKSLYAPNSKNSNSNANLDDPTIVAVLNRRLEIWKASLDEPLDGVFLSELNKINFKIYYSAVILLLHRPFSTLSPSEHPHLQQAITESEKLCRNTAKELNEIVTRRQYQTTHPAYYTLFVAPSCFVYALFQSSLVFLSNAIKSKSSSDARVLNRSIDVLKKHGDVGPAARTLEILKMLISINGLDITEEVNAMQQTMSSPTTISPIIPITAKKKGSKIQDLKTNEQAPKSFYFQPRLLHDSIIKPNDLKMSVPNQHSNIQHNYYLHRRQTHHHQQQQQQPIHQQVPLNCYVQNYPAYSNTPVYSHQRSISLDQLNSSQQQMYTHHTRSISHDDLAIMTAATSSFQRNTANASSSKQNDHSGMNVNDMLTHGYSPQMNHNESTVMMPFNQSLSPVPQNYTYDPSMNMPSTSLPPSNLNWSDWDVYIGQQNPSQQEHVTSSPQHIQYS</sequence>
<evidence type="ECO:0000259" key="3">
    <source>
        <dbReference type="SMART" id="SM00906"/>
    </source>
</evidence>
<accession>A0A8H7VZE1</accession>
<feature type="domain" description="Xylanolytic transcriptional activator regulatory" evidence="3">
    <location>
        <begin position="284"/>
        <end position="357"/>
    </location>
</feature>
<dbReference type="GO" id="GO:0003700">
    <property type="term" value="F:DNA-binding transcription factor activity"/>
    <property type="evidence" value="ECO:0007669"/>
    <property type="project" value="InterPro"/>
</dbReference>
<evidence type="ECO:0000256" key="1">
    <source>
        <dbReference type="ARBA" id="ARBA00023242"/>
    </source>
</evidence>
<dbReference type="Proteomes" id="UP000613177">
    <property type="component" value="Unassembled WGS sequence"/>
</dbReference>
<dbReference type="InterPro" id="IPR007219">
    <property type="entry name" value="XnlR_reg_dom"/>
</dbReference>
<dbReference type="CDD" id="cd12148">
    <property type="entry name" value="fungal_TF_MHR"/>
    <property type="match status" value="1"/>
</dbReference>
<protein>
    <recommendedName>
        <fullName evidence="3">Xylanolytic transcriptional activator regulatory domain-containing protein</fullName>
    </recommendedName>
</protein>
<evidence type="ECO:0000313" key="4">
    <source>
        <dbReference type="EMBL" id="KAG2237037.1"/>
    </source>
</evidence>
<dbReference type="AlphaFoldDB" id="A0A8H7VZE1"/>
<organism evidence="4 5">
    <name type="scientific">Thamnidium elegans</name>
    <dbReference type="NCBI Taxonomy" id="101142"/>
    <lineage>
        <taxon>Eukaryota</taxon>
        <taxon>Fungi</taxon>
        <taxon>Fungi incertae sedis</taxon>
        <taxon>Mucoromycota</taxon>
        <taxon>Mucoromycotina</taxon>
        <taxon>Mucoromycetes</taxon>
        <taxon>Mucorales</taxon>
        <taxon>Mucorineae</taxon>
        <taxon>Mucoraceae</taxon>
        <taxon>Thamnidium</taxon>
    </lineage>
</organism>
<gene>
    <name evidence="4" type="ORF">INT48_001805</name>
</gene>
<name>A0A8H7VZE1_9FUNG</name>
<evidence type="ECO:0000313" key="5">
    <source>
        <dbReference type="Proteomes" id="UP000613177"/>
    </source>
</evidence>
<dbReference type="Pfam" id="PF04082">
    <property type="entry name" value="Fungal_trans"/>
    <property type="match status" value="1"/>
</dbReference>
<comment type="caution">
    <text evidence="4">The sequence shown here is derived from an EMBL/GenBank/DDBJ whole genome shotgun (WGS) entry which is preliminary data.</text>
</comment>
<dbReference type="GO" id="GO:0006351">
    <property type="term" value="P:DNA-templated transcription"/>
    <property type="evidence" value="ECO:0007669"/>
    <property type="project" value="InterPro"/>
</dbReference>
<evidence type="ECO:0000256" key="2">
    <source>
        <dbReference type="SAM" id="MobiDB-lite"/>
    </source>
</evidence>
<dbReference type="PANTHER" id="PTHR46910:SF1">
    <property type="entry name" value="MISCELLANEOUS ZN(II)2CYS6 TRANSCRIPTION FACTOR (EUROFUNG)-RELATED"/>
    <property type="match status" value="1"/>
</dbReference>
<feature type="compositionally biased region" description="Acidic residues" evidence="2">
    <location>
        <begin position="60"/>
        <end position="76"/>
    </location>
</feature>
<reference evidence="4" key="1">
    <citation type="submission" date="2021-01" db="EMBL/GenBank/DDBJ databases">
        <title>Metabolic potential, ecology and presence of endohyphal bacteria is reflected in genomic diversity of Mucoromycotina.</title>
        <authorList>
            <person name="Muszewska A."/>
            <person name="Okrasinska A."/>
            <person name="Steczkiewicz K."/>
            <person name="Drgas O."/>
            <person name="Orlowska M."/>
            <person name="Perlinska-Lenart U."/>
            <person name="Aleksandrzak-Piekarczyk T."/>
            <person name="Szatraj K."/>
            <person name="Zielenkiewicz U."/>
            <person name="Pilsyk S."/>
            <person name="Malc E."/>
            <person name="Mieczkowski P."/>
            <person name="Kruszewska J.S."/>
            <person name="Biernat P."/>
            <person name="Pawlowska J."/>
        </authorList>
    </citation>
    <scope>NUCLEOTIDE SEQUENCE</scope>
    <source>
        <strain evidence="4">WA0000018081</strain>
    </source>
</reference>
<dbReference type="PANTHER" id="PTHR46910">
    <property type="entry name" value="TRANSCRIPTION FACTOR PDR1"/>
    <property type="match status" value="1"/>
</dbReference>
<dbReference type="EMBL" id="JAEPRE010000010">
    <property type="protein sequence ID" value="KAG2237037.1"/>
    <property type="molecule type" value="Genomic_DNA"/>
</dbReference>
<keyword evidence="5" id="KW-1185">Reference proteome</keyword>
<keyword evidence="1" id="KW-0539">Nucleus</keyword>
<proteinExistence type="predicted"/>